<sequence>MQWTELVGIHTAIETLCKLAANLASFALLAMAFLVTADVAWDLAFGRPIANAIEIVSIYLMIAIVFLPMGFVELRHDHIGADIISRLLSPRVQSTLRVVVALVSFCFLLVIVYQTGVDAFEALAKNERIMGTSLFSIWPSRFSLPIGFSIFALAILSNTLRDALGQARSKLADDIEEGLDRE</sequence>
<dbReference type="InterPro" id="IPR055348">
    <property type="entry name" value="DctQ"/>
</dbReference>
<evidence type="ECO:0000256" key="5">
    <source>
        <dbReference type="ARBA" id="ARBA00022692"/>
    </source>
</evidence>
<accession>A0A2T8HP88</accession>
<dbReference type="Pfam" id="PF04290">
    <property type="entry name" value="DctQ"/>
    <property type="match status" value="1"/>
</dbReference>
<evidence type="ECO:0000256" key="2">
    <source>
        <dbReference type="ARBA" id="ARBA00022448"/>
    </source>
</evidence>
<feature type="transmembrane region" description="Helical" evidence="9">
    <location>
        <begin position="142"/>
        <end position="160"/>
    </location>
</feature>
<dbReference type="GO" id="GO:0022857">
    <property type="term" value="F:transmembrane transporter activity"/>
    <property type="evidence" value="ECO:0007669"/>
    <property type="project" value="UniProtKB-UniRule"/>
</dbReference>
<gene>
    <name evidence="11" type="ORF">DDE20_18555</name>
</gene>
<evidence type="ECO:0000313" key="12">
    <source>
        <dbReference type="Proteomes" id="UP000245911"/>
    </source>
</evidence>
<dbReference type="PANTHER" id="PTHR35011">
    <property type="entry name" value="2,3-DIKETO-L-GULONATE TRAP TRANSPORTER SMALL PERMEASE PROTEIN YIAM"/>
    <property type="match status" value="1"/>
</dbReference>
<dbReference type="PANTHER" id="PTHR35011:SF2">
    <property type="entry name" value="2,3-DIKETO-L-GULONATE TRAP TRANSPORTER SMALL PERMEASE PROTEIN YIAM"/>
    <property type="match status" value="1"/>
</dbReference>
<comment type="similarity">
    <text evidence="8 9">Belongs to the TRAP transporter small permease family.</text>
</comment>
<keyword evidence="12" id="KW-1185">Reference proteome</keyword>
<comment type="caution">
    <text evidence="11">The sequence shown here is derived from an EMBL/GenBank/DDBJ whole genome shotgun (WGS) entry which is preliminary data.</text>
</comment>
<dbReference type="InterPro" id="IPR007387">
    <property type="entry name" value="TRAP_DctQ"/>
</dbReference>
<keyword evidence="2 9" id="KW-0813">Transport</keyword>
<evidence type="ECO:0000256" key="9">
    <source>
        <dbReference type="RuleBase" id="RU369079"/>
    </source>
</evidence>
<dbReference type="AlphaFoldDB" id="A0A2T8HP88"/>
<proteinExistence type="inferred from homology"/>
<evidence type="ECO:0000256" key="1">
    <source>
        <dbReference type="ARBA" id="ARBA00004429"/>
    </source>
</evidence>
<dbReference type="GO" id="GO:0015740">
    <property type="term" value="P:C4-dicarboxylate transport"/>
    <property type="evidence" value="ECO:0007669"/>
    <property type="project" value="TreeGrafter"/>
</dbReference>
<dbReference type="OrthoDB" id="4250245at2"/>
<organism evidence="11 12">
    <name type="scientific">Pararhodobacter oceanensis</name>
    <dbReference type="NCBI Taxonomy" id="2172121"/>
    <lineage>
        <taxon>Bacteria</taxon>
        <taxon>Pseudomonadati</taxon>
        <taxon>Pseudomonadota</taxon>
        <taxon>Alphaproteobacteria</taxon>
        <taxon>Rhodobacterales</taxon>
        <taxon>Paracoccaceae</taxon>
        <taxon>Pararhodobacter</taxon>
    </lineage>
</organism>
<feature type="domain" description="Tripartite ATP-independent periplasmic transporters DctQ component" evidence="10">
    <location>
        <begin position="31"/>
        <end position="163"/>
    </location>
</feature>
<evidence type="ECO:0000256" key="3">
    <source>
        <dbReference type="ARBA" id="ARBA00022475"/>
    </source>
</evidence>
<comment type="subcellular location">
    <subcellularLocation>
        <location evidence="1 9">Cell inner membrane</location>
        <topology evidence="1 9">Multi-pass membrane protein</topology>
    </subcellularLocation>
</comment>
<comment type="subunit">
    <text evidence="9">The complex comprises the extracytoplasmic solute receptor protein and the two transmembrane proteins.</text>
</comment>
<evidence type="ECO:0000313" key="11">
    <source>
        <dbReference type="EMBL" id="PVH27258.1"/>
    </source>
</evidence>
<feature type="transmembrane region" description="Helical" evidence="9">
    <location>
        <begin position="53"/>
        <end position="74"/>
    </location>
</feature>
<evidence type="ECO:0000256" key="7">
    <source>
        <dbReference type="ARBA" id="ARBA00023136"/>
    </source>
</evidence>
<keyword evidence="6 9" id="KW-1133">Transmembrane helix</keyword>
<feature type="transmembrane region" description="Helical" evidence="9">
    <location>
        <begin position="20"/>
        <end position="41"/>
    </location>
</feature>
<dbReference type="GO" id="GO:0005886">
    <property type="term" value="C:plasma membrane"/>
    <property type="evidence" value="ECO:0007669"/>
    <property type="project" value="UniProtKB-SubCell"/>
</dbReference>
<evidence type="ECO:0000256" key="4">
    <source>
        <dbReference type="ARBA" id="ARBA00022519"/>
    </source>
</evidence>
<protein>
    <recommendedName>
        <fullName evidence="9">TRAP transporter small permease protein</fullName>
    </recommendedName>
</protein>
<comment type="function">
    <text evidence="9">Part of the tripartite ATP-independent periplasmic (TRAP) transport system.</text>
</comment>
<keyword evidence="7 9" id="KW-0472">Membrane</keyword>
<feature type="transmembrane region" description="Helical" evidence="9">
    <location>
        <begin position="95"/>
        <end position="113"/>
    </location>
</feature>
<reference evidence="11 12" key="1">
    <citation type="submission" date="2018-04" db="EMBL/GenBank/DDBJ databases">
        <title>Pararhodobacter oceanense sp. nov., isolated from marine intertidal sediment.</title>
        <authorList>
            <person name="Wang X.-L."/>
            <person name="Du Z.-J."/>
        </authorList>
    </citation>
    <scope>NUCLEOTIDE SEQUENCE [LARGE SCALE GENOMIC DNA]</scope>
    <source>
        <strain evidence="11 12">AM505</strain>
    </source>
</reference>
<evidence type="ECO:0000256" key="8">
    <source>
        <dbReference type="ARBA" id="ARBA00038436"/>
    </source>
</evidence>
<evidence type="ECO:0000259" key="10">
    <source>
        <dbReference type="Pfam" id="PF04290"/>
    </source>
</evidence>
<keyword evidence="4 9" id="KW-0997">Cell inner membrane</keyword>
<name>A0A2T8HP88_9RHOB</name>
<dbReference type="EMBL" id="QDKM01000019">
    <property type="protein sequence ID" value="PVH27258.1"/>
    <property type="molecule type" value="Genomic_DNA"/>
</dbReference>
<dbReference type="Proteomes" id="UP000245911">
    <property type="component" value="Unassembled WGS sequence"/>
</dbReference>
<keyword evidence="5 9" id="KW-0812">Transmembrane</keyword>
<keyword evidence="3" id="KW-1003">Cell membrane</keyword>
<evidence type="ECO:0000256" key="6">
    <source>
        <dbReference type="ARBA" id="ARBA00022989"/>
    </source>
</evidence>